<proteinExistence type="predicted"/>
<accession>A0ABR7A0G5</accession>
<gene>
    <name evidence="1" type="ORF">H8K43_01870</name>
</gene>
<evidence type="ECO:0000313" key="2">
    <source>
        <dbReference type="Proteomes" id="UP000654304"/>
    </source>
</evidence>
<keyword evidence="2" id="KW-1185">Reference proteome</keyword>
<comment type="caution">
    <text evidence="1">The sequence shown here is derived from an EMBL/GenBank/DDBJ whole genome shotgun (WGS) entry which is preliminary data.</text>
</comment>
<protein>
    <submittedName>
        <fullName evidence="1">Uncharacterized protein</fullName>
    </submittedName>
</protein>
<dbReference type="EMBL" id="JACOGD010000001">
    <property type="protein sequence ID" value="MBC3930404.1"/>
    <property type="molecule type" value="Genomic_DNA"/>
</dbReference>
<evidence type="ECO:0000313" key="1">
    <source>
        <dbReference type="EMBL" id="MBC3930404.1"/>
    </source>
</evidence>
<dbReference type="Proteomes" id="UP000654304">
    <property type="component" value="Unassembled WGS sequence"/>
</dbReference>
<reference evidence="1 2" key="1">
    <citation type="submission" date="2020-08" db="EMBL/GenBank/DDBJ databases">
        <title>Novel species isolated from subtropical streams in China.</title>
        <authorList>
            <person name="Lu H."/>
        </authorList>
    </citation>
    <scope>NUCLEOTIDE SEQUENCE [LARGE SCALE GENOMIC DNA]</scope>
    <source>
        <strain evidence="1 2">CY22W</strain>
    </source>
</reference>
<organism evidence="1 2">
    <name type="scientific">Undibacterium curvum</name>
    <dbReference type="NCBI Taxonomy" id="2762294"/>
    <lineage>
        <taxon>Bacteria</taxon>
        <taxon>Pseudomonadati</taxon>
        <taxon>Pseudomonadota</taxon>
        <taxon>Betaproteobacteria</taxon>
        <taxon>Burkholderiales</taxon>
        <taxon>Oxalobacteraceae</taxon>
        <taxon>Undibacterium</taxon>
    </lineage>
</organism>
<dbReference type="RefSeq" id="WP_186902281.1">
    <property type="nucleotide sequence ID" value="NZ_JACOGD010000001.1"/>
</dbReference>
<name>A0ABR7A0G5_9BURK</name>
<sequence>MLVANHFVEKAKALELSIAFNRARIEYAKTQLPKDITMCALVYDIRGPKVAAGAIEQLRSAFSDISELRVSRNGTSIHCSMPEQQRNICYPWQASRVYRFISGV</sequence>